<dbReference type="EMBL" id="JAAEDA010000001">
    <property type="protein sequence ID" value="MCJ1976423.1"/>
    <property type="molecule type" value="Genomic_DNA"/>
</dbReference>
<evidence type="ECO:0008006" key="5">
    <source>
        <dbReference type="Google" id="ProtNLM"/>
    </source>
</evidence>
<keyword evidence="2" id="KW-0812">Transmembrane</keyword>
<reference evidence="3 4" key="1">
    <citation type="journal article" date="2022" name="Microbiol. Res.">
        <title>Comparative genome analysis, predicted lifestyle and antimicrobial strategies of Lactococcus carnosus and Lactococcus paracarnosus isolated from meat.</title>
        <authorList>
            <person name="Werum V."/>
            <person name="Ehrmann M."/>
            <person name="Vogel R."/>
            <person name="Hilgarth M."/>
        </authorList>
    </citation>
    <scope>NUCLEOTIDE SEQUENCE [LARGE SCALE GENOMIC DNA]</scope>
    <source>
        <strain evidence="3 4">TMW21897</strain>
    </source>
</reference>
<protein>
    <recommendedName>
        <fullName evidence="5">DUF1433 domain-containing protein</fullName>
    </recommendedName>
</protein>
<keyword evidence="4" id="KW-1185">Reference proteome</keyword>
<evidence type="ECO:0000256" key="1">
    <source>
        <dbReference type="SAM" id="MobiDB-lite"/>
    </source>
</evidence>
<sequence length="146" mass="16740">MVVRTIMKRAINKWVISIFAITMLLMIGIEGKAYMDNDKKKYDAQQMSEIVEMEKIAAKQIKNTFLEIEEIKFLNNYSENKITGFTIVDVQVTTIYGKKSNFDISMSLNNNTNDKYSGSGENPKLQEGRTEGRVKIFYSNGNQEES</sequence>
<gene>
    <name evidence="3" type="ORF">GYN19_00430</name>
</gene>
<accession>A0ABT0AIQ0</accession>
<comment type="caution">
    <text evidence="3">The sequence shown here is derived from an EMBL/GenBank/DDBJ whole genome shotgun (WGS) entry which is preliminary data.</text>
</comment>
<dbReference type="RefSeq" id="WP_243913253.1">
    <property type="nucleotide sequence ID" value="NZ_JAAEDA010000001.1"/>
</dbReference>
<evidence type="ECO:0000256" key="2">
    <source>
        <dbReference type="SAM" id="Phobius"/>
    </source>
</evidence>
<proteinExistence type="predicted"/>
<keyword evidence="2" id="KW-0472">Membrane</keyword>
<keyword evidence="2" id="KW-1133">Transmembrane helix</keyword>
<evidence type="ECO:0000313" key="4">
    <source>
        <dbReference type="Proteomes" id="UP001522462"/>
    </source>
</evidence>
<evidence type="ECO:0000313" key="3">
    <source>
        <dbReference type="EMBL" id="MCJ1976423.1"/>
    </source>
</evidence>
<dbReference type="Proteomes" id="UP001522462">
    <property type="component" value="Unassembled WGS sequence"/>
</dbReference>
<feature type="transmembrane region" description="Helical" evidence="2">
    <location>
        <begin position="14"/>
        <end position="31"/>
    </location>
</feature>
<name>A0ABT0AIQ0_9LACT</name>
<feature type="region of interest" description="Disordered" evidence="1">
    <location>
        <begin position="112"/>
        <end position="132"/>
    </location>
</feature>
<organism evidence="3 4">
    <name type="scientific">Pseudolactococcus paracarnosus</name>
    <dbReference type="NCBI Taxonomy" id="2749962"/>
    <lineage>
        <taxon>Bacteria</taxon>
        <taxon>Bacillati</taxon>
        <taxon>Bacillota</taxon>
        <taxon>Bacilli</taxon>
        <taxon>Lactobacillales</taxon>
        <taxon>Streptococcaceae</taxon>
        <taxon>Pseudolactococcus</taxon>
    </lineage>
</organism>